<feature type="signal peptide" evidence="1">
    <location>
        <begin position="1"/>
        <end position="17"/>
    </location>
</feature>
<feature type="chain" id="PRO_5015636714" evidence="1">
    <location>
        <begin position="18"/>
        <end position="125"/>
    </location>
</feature>
<evidence type="ECO:0000256" key="1">
    <source>
        <dbReference type="SAM" id="SignalP"/>
    </source>
</evidence>
<organism evidence="2 3">
    <name type="scientific">Furculomyces boomerangus</name>
    <dbReference type="NCBI Taxonomy" id="61424"/>
    <lineage>
        <taxon>Eukaryota</taxon>
        <taxon>Fungi</taxon>
        <taxon>Fungi incertae sedis</taxon>
        <taxon>Zoopagomycota</taxon>
        <taxon>Kickxellomycotina</taxon>
        <taxon>Harpellomycetes</taxon>
        <taxon>Harpellales</taxon>
        <taxon>Harpellaceae</taxon>
        <taxon>Furculomyces</taxon>
    </lineage>
</organism>
<keyword evidence="1" id="KW-0732">Signal</keyword>
<name>A0A2T9YDH4_9FUNG</name>
<reference evidence="2 3" key="1">
    <citation type="journal article" date="2018" name="MBio">
        <title>Comparative Genomics Reveals the Core Gene Toolbox for the Fungus-Insect Symbiosis.</title>
        <authorList>
            <person name="Wang Y."/>
            <person name="Stata M."/>
            <person name="Wang W."/>
            <person name="Stajich J.E."/>
            <person name="White M.M."/>
            <person name="Moncalvo J.M."/>
        </authorList>
    </citation>
    <scope>NUCLEOTIDE SEQUENCE [LARGE SCALE GENOMIC DNA]</scope>
    <source>
        <strain evidence="2 3">AUS-77-4</strain>
    </source>
</reference>
<dbReference type="AlphaFoldDB" id="A0A2T9YDH4"/>
<comment type="caution">
    <text evidence="2">The sequence shown here is derived from an EMBL/GenBank/DDBJ whole genome shotgun (WGS) entry which is preliminary data.</text>
</comment>
<proteinExistence type="predicted"/>
<evidence type="ECO:0000313" key="2">
    <source>
        <dbReference type="EMBL" id="PVU90383.1"/>
    </source>
</evidence>
<protein>
    <submittedName>
        <fullName evidence="2">Uncharacterized protein</fullName>
    </submittedName>
</protein>
<accession>A0A2T9YDH4</accession>
<gene>
    <name evidence="2" type="ORF">BB559_004650</name>
</gene>
<evidence type="ECO:0000313" key="3">
    <source>
        <dbReference type="Proteomes" id="UP000245699"/>
    </source>
</evidence>
<sequence>MKSAIVILSFVLSSAVASNKIFLHNNKKCQETPEELDYKENVCKKHSFDRESVFFKGPGKIEIYTGDNCNGLQLKEKHPNDFTPKCILISKDHKYNSFIVKNSKHHKKPYSRFGIHEEKILKKDH</sequence>
<dbReference type="Proteomes" id="UP000245699">
    <property type="component" value="Unassembled WGS sequence"/>
</dbReference>
<keyword evidence="3" id="KW-1185">Reference proteome</keyword>
<dbReference type="EMBL" id="MBFT01000485">
    <property type="protein sequence ID" value="PVU90383.1"/>
    <property type="molecule type" value="Genomic_DNA"/>
</dbReference>